<dbReference type="Proteomes" id="UP000523007">
    <property type="component" value="Unassembled WGS sequence"/>
</dbReference>
<name>A0A7W7W6V8_9ACTN</name>
<evidence type="ECO:0000313" key="3">
    <source>
        <dbReference type="Proteomes" id="UP000523007"/>
    </source>
</evidence>
<accession>A0A7W7W6V8</accession>
<dbReference type="Pfam" id="PF14683">
    <property type="entry name" value="CBM-like"/>
    <property type="match status" value="1"/>
</dbReference>
<reference evidence="2 3" key="1">
    <citation type="submission" date="2020-08" db="EMBL/GenBank/DDBJ databases">
        <title>Sequencing the genomes of 1000 actinobacteria strains.</title>
        <authorList>
            <person name="Klenk H.-P."/>
        </authorList>
    </citation>
    <scope>NUCLEOTIDE SEQUENCE [LARGE SCALE GENOMIC DNA]</scope>
    <source>
        <strain evidence="2 3">DSM 102030</strain>
    </source>
</reference>
<dbReference type="InterPro" id="IPR008979">
    <property type="entry name" value="Galactose-bd-like_sf"/>
</dbReference>
<dbReference type="SUPFAM" id="SSF49785">
    <property type="entry name" value="Galactose-binding domain-like"/>
    <property type="match status" value="1"/>
</dbReference>
<sequence>MSKPQPVTGLNAEGRVGAIDLSWELPGWEPLVDHFAIHASESAEIPTTSDTLVGRTVYGRFSHDTLGVAATTRYYRVVVVDAAGERSEPSAVVRAKSRASMAASGRTLAQVGEFDSKSLELALAPFDASNRFRAAFPDGVDFVYGTSDPATDWCYLHPGPRDGWGGRRAYTFRLRFNLGTVPEGEVGLVIWLIDTHMTLPGTAEVSVNSGLAAVIDLPGGSTRGSLEGDATVLGTALRPHFEELAVSANHFTEGENTIDITKTEGSWHAYDAVGVFGIG</sequence>
<dbReference type="InterPro" id="IPR013783">
    <property type="entry name" value="Ig-like_fold"/>
</dbReference>
<protein>
    <recommendedName>
        <fullName evidence="1">Rhamnogalacturonan lyase domain-containing protein</fullName>
    </recommendedName>
</protein>
<dbReference type="InterPro" id="IPR029411">
    <property type="entry name" value="RG-lyase_III"/>
</dbReference>
<dbReference type="EMBL" id="JACHJT010000002">
    <property type="protein sequence ID" value="MBB4935354.1"/>
    <property type="molecule type" value="Genomic_DNA"/>
</dbReference>
<comment type="caution">
    <text evidence="2">The sequence shown here is derived from an EMBL/GenBank/DDBJ whole genome shotgun (WGS) entry which is preliminary data.</text>
</comment>
<keyword evidence="3" id="KW-1185">Reference proteome</keyword>
<organism evidence="2 3">
    <name type="scientific">Lipingzhangella halophila</name>
    <dbReference type="NCBI Taxonomy" id="1783352"/>
    <lineage>
        <taxon>Bacteria</taxon>
        <taxon>Bacillati</taxon>
        <taxon>Actinomycetota</taxon>
        <taxon>Actinomycetes</taxon>
        <taxon>Streptosporangiales</taxon>
        <taxon>Nocardiopsidaceae</taxon>
        <taxon>Lipingzhangella</taxon>
    </lineage>
</organism>
<dbReference type="Gene3D" id="2.60.40.10">
    <property type="entry name" value="Immunoglobulins"/>
    <property type="match status" value="1"/>
</dbReference>
<proteinExistence type="predicted"/>
<dbReference type="AlphaFoldDB" id="A0A7W7W6V8"/>
<dbReference type="RefSeq" id="WP_184585096.1">
    <property type="nucleotide sequence ID" value="NZ_JACHJT010000002.1"/>
</dbReference>
<evidence type="ECO:0000313" key="2">
    <source>
        <dbReference type="EMBL" id="MBB4935354.1"/>
    </source>
</evidence>
<dbReference type="GO" id="GO:0005975">
    <property type="term" value="P:carbohydrate metabolic process"/>
    <property type="evidence" value="ECO:0007669"/>
    <property type="project" value="UniProtKB-ARBA"/>
</dbReference>
<feature type="domain" description="Rhamnogalacturonan lyase" evidence="1">
    <location>
        <begin position="109"/>
        <end position="273"/>
    </location>
</feature>
<evidence type="ECO:0000259" key="1">
    <source>
        <dbReference type="Pfam" id="PF14683"/>
    </source>
</evidence>
<gene>
    <name evidence="2" type="ORF">F4561_006248</name>
</gene>